<organism evidence="3 4">
    <name type="scientific">Streptacidiphilus pinicola</name>
    <dbReference type="NCBI Taxonomy" id="2219663"/>
    <lineage>
        <taxon>Bacteria</taxon>
        <taxon>Bacillati</taxon>
        <taxon>Actinomycetota</taxon>
        <taxon>Actinomycetes</taxon>
        <taxon>Kitasatosporales</taxon>
        <taxon>Streptomycetaceae</taxon>
        <taxon>Streptacidiphilus</taxon>
    </lineage>
</organism>
<feature type="domain" description="Thiaminase-2/PQQC" evidence="2">
    <location>
        <begin position="15"/>
        <end position="133"/>
    </location>
</feature>
<dbReference type="AlphaFoldDB" id="A0A2X0K7F7"/>
<dbReference type="OrthoDB" id="3467339at2"/>
<protein>
    <submittedName>
        <fullName evidence="3">Transcriptional regulator</fullName>
    </submittedName>
</protein>
<reference evidence="3 4" key="1">
    <citation type="submission" date="2018-06" db="EMBL/GenBank/DDBJ databases">
        <title>Streptacidiphilus pinicola sp. nov., isolated from pine grove soil.</title>
        <authorList>
            <person name="Roh S.G."/>
            <person name="Park S."/>
            <person name="Kim M.-K."/>
            <person name="Yun B.-R."/>
            <person name="Park J."/>
            <person name="Kim M.J."/>
            <person name="Kim Y.S."/>
            <person name="Kim S.B."/>
        </authorList>
    </citation>
    <scope>NUCLEOTIDE SEQUENCE [LARGE SCALE GENOMIC DNA]</scope>
    <source>
        <strain evidence="3 4">MMS16-CNU450</strain>
    </source>
</reference>
<proteinExistence type="predicted"/>
<dbReference type="InterPro" id="IPR004305">
    <property type="entry name" value="Thiaminase-2/PQQC"/>
</dbReference>
<dbReference type="EMBL" id="QKYN01000094">
    <property type="protein sequence ID" value="RAG83160.1"/>
    <property type="molecule type" value="Genomic_DNA"/>
</dbReference>
<keyword evidence="4" id="KW-1185">Reference proteome</keyword>
<gene>
    <name evidence="3" type="ORF">DN069_23750</name>
</gene>
<dbReference type="Pfam" id="PF03070">
    <property type="entry name" value="TENA_THI-4"/>
    <property type="match status" value="1"/>
</dbReference>
<comment type="pathway">
    <text evidence="1">Cofactor biosynthesis; thiamine diphosphate biosynthesis.</text>
</comment>
<evidence type="ECO:0000313" key="4">
    <source>
        <dbReference type="Proteomes" id="UP000248889"/>
    </source>
</evidence>
<name>A0A2X0K7F7_9ACTN</name>
<accession>A0A2X0K7F7</accession>
<dbReference type="SUPFAM" id="SSF48613">
    <property type="entry name" value="Heme oxygenase-like"/>
    <property type="match status" value="1"/>
</dbReference>
<sequence>MREELTPGAHDNRLIGRIADGSAPLRVLGELAAQQRRIITSDRRSFLALATRCADAPGGGYFAELAAGESEALGLLTPFAAACGLSDAALRARPPLPGCQAYPAYLAWLALNGDPVGVVLALTANFAAWGAYCGATAQALRDHYGFAAEACAFFDFFATPDPDADARAVAVVEQWQAHAGGGAAGAMDVLEYGRMLQGYELMFWNTLADLVE</sequence>
<dbReference type="Gene3D" id="1.20.910.10">
    <property type="entry name" value="Heme oxygenase-like"/>
    <property type="match status" value="1"/>
</dbReference>
<evidence type="ECO:0000256" key="1">
    <source>
        <dbReference type="ARBA" id="ARBA00004948"/>
    </source>
</evidence>
<dbReference type="Proteomes" id="UP000248889">
    <property type="component" value="Unassembled WGS sequence"/>
</dbReference>
<evidence type="ECO:0000259" key="2">
    <source>
        <dbReference type="Pfam" id="PF03070"/>
    </source>
</evidence>
<evidence type="ECO:0000313" key="3">
    <source>
        <dbReference type="EMBL" id="RAG83160.1"/>
    </source>
</evidence>
<comment type="caution">
    <text evidence="3">The sequence shown here is derived from an EMBL/GenBank/DDBJ whole genome shotgun (WGS) entry which is preliminary data.</text>
</comment>
<dbReference type="InterPro" id="IPR016084">
    <property type="entry name" value="Haem_Oase-like_multi-hlx"/>
</dbReference>